<dbReference type="PANTHER" id="PTHR35446">
    <property type="entry name" value="SI:CH211-175M2.5"/>
    <property type="match status" value="1"/>
</dbReference>
<proteinExistence type="predicted"/>
<evidence type="ECO:0000259" key="1">
    <source>
        <dbReference type="Pfam" id="PF02627"/>
    </source>
</evidence>
<dbReference type="RefSeq" id="WP_073152134.1">
    <property type="nucleotide sequence ID" value="NZ_FRAG01000052.1"/>
</dbReference>
<name>A0A1M6RZC1_PARC5</name>
<evidence type="ECO:0000313" key="2">
    <source>
        <dbReference type="EMBL" id="SHK37801.1"/>
    </source>
</evidence>
<sequence length="80" mass="9406">MARIKPLKPNEVNNEAKKIFEDFLKERGNIPNMFRTLAYRPKLLKTAFDHFRTVLKTGTVDFKLKEMIAVRVSQMNECAY</sequence>
<dbReference type="InterPro" id="IPR029032">
    <property type="entry name" value="AhpD-like"/>
</dbReference>
<dbReference type="PANTHER" id="PTHR35446:SF2">
    <property type="entry name" value="CARBOXYMUCONOLACTONE DECARBOXYLASE-LIKE DOMAIN-CONTAINING PROTEIN"/>
    <property type="match status" value="1"/>
</dbReference>
<dbReference type="Pfam" id="PF02627">
    <property type="entry name" value="CMD"/>
    <property type="match status" value="1"/>
</dbReference>
<keyword evidence="2" id="KW-0560">Oxidoreductase</keyword>
<dbReference type="InterPro" id="IPR003779">
    <property type="entry name" value="CMD-like"/>
</dbReference>
<dbReference type="SUPFAM" id="SSF69118">
    <property type="entry name" value="AhpD-like"/>
    <property type="match status" value="1"/>
</dbReference>
<dbReference type="Proteomes" id="UP000184465">
    <property type="component" value="Unassembled WGS sequence"/>
</dbReference>
<feature type="domain" description="Carboxymuconolactone decarboxylase-like" evidence="1">
    <location>
        <begin position="42"/>
        <end position="80"/>
    </location>
</feature>
<protein>
    <submittedName>
        <fullName evidence="2">Alkylhydroperoxidase AhpD family core domain-containing protein</fullName>
    </submittedName>
</protein>
<dbReference type="AlphaFoldDB" id="A0A1M6RZC1"/>
<reference evidence="2 3" key="1">
    <citation type="submission" date="2016-11" db="EMBL/GenBank/DDBJ databases">
        <authorList>
            <person name="Jaros S."/>
            <person name="Januszkiewicz K."/>
            <person name="Wedrychowicz H."/>
        </authorList>
    </citation>
    <scope>NUCLEOTIDE SEQUENCE [LARGE SCALE GENOMIC DNA]</scope>
    <source>
        <strain evidence="2 3">DSM 15212</strain>
    </source>
</reference>
<dbReference type="Gene3D" id="1.20.1290.10">
    <property type="entry name" value="AhpD-like"/>
    <property type="match status" value="1"/>
</dbReference>
<accession>A0A1M6RZC1</accession>
<dbReference type="EMBL" id="FRAG01000052">
    <property type="protein sequence ID" value="SHK37801.1"/>
    <property type="molecule type" value="Genomic_DNA"/>
</dbReference>
<gene>
    <name evidence="2" type="ORF">SAMN02745912_03126</name>
</gene>
<evidence type="ECO:0000313" key="3">
    <source>
        <dbReference type="Proteomes" id="UP000184465"/>
    </source>
</evidence>
<dbReference type="OrthoDB" id="9801997at2"/>
<keyword evidence="3" id="KW-1185">Reference proteome</keyword>
<dbReference type="GO" id="GO:0051920">
    <property type="term" value="F:peroxiredoxin activity"/>
    <property type="evidence" value="ECO:0007669"/>
    <property type="project" value="InterPro"/>
</dbReference>
<dbReference type="STRING" id="1121301.SAMN02745912_03126"/>
<organism evidence="2 3">
    <name type="scientific">Paramaledivibacter caminithermalis (strain DSM 15212 / CIP 107654 / DViRD3)</name>
    <name type="common">Clostridium caminithermale</name>
    <dbReference type="NCBI Taxonomy" id="1121301"/>
    <lineage>
        <taxon>Bacteria</taxon>
        <taxon>Bacillati</taxon>
        <taxon>Bacillota</taxon>
        <taxon>Clostridia</taxon>
        <taxon>Peptostreptococcales</taxon>
        <taxon>Caminicellaceae</taxon>
        <taxon>Paramaledivibacter</taxon>
    </lineage>
</organism>
<keyword evidence="2" id="KW-0575">Peroxidase</keyword>